<name>A0A370HH73_9NOCA</name>
<dbReference type="PRINTS" id="PR01543">
    <property type="entry name" value="ANATRNSFRASE"/>
</dbReference>
<dbReference type="Gene3D" id="3.30.2140.10">
    <property type="entry name" value="Arylamine N-acetyltransferase"/>
    <property type="match status" value="1"/>
</dbReference>
<comment type="caution">
    <text evidence="3">The sequence shown here is derived from an EMBL/GenBank/DDBJ whole genome shotgun (WGS) entry which is preliminary data.</text>
</comment>
<dbReference type="AlphaFoldDB" id="A0A370HH73"/>
<protein>
    <submittedName>
        <fullName evidence="3">N-hydroxyarylamine O-acetyltransferase</fullName>
    </submittedName>
</protein>
<dbReference type="EMBL" id="QQAZ01000002">
    <property type="protein sequence ID" value="RDI54524.1"/>
    <property type="molecule type" value="Genomic_DNA"/>
</dbReference>
<keyword evidence="4" id="KW-1185">Reference proteome</keyword>
<proteinExistence type="inferred from homology"/>
<dbReference type="Gene3D" id="2.40.128.150">
    <property type="entry name" value="Cysteine proteinases"/>
    <property type="match status" value="1"/>
</dbReference>
<gene>
    <name evidence="3" type="ORF">DFR68_102652</name>
</gene>
<dbReference type="PANTHER" id="PTHR11786">
    <property type="entry name" value="N-HYDROXYARYLAMINE O-ACETYLTRANSFERASE"/>
    <property type="match status" value="1"/>
</dbReference>
<keyword evidence="3" id="KW-0808">Transferase</keyword>
<dbReference type="SUPFAM" id="SSF54001">
    <property type="entry name" value="Cysteine proteinases"/>
    <property type="match status" value="1"/>
</dbReference>
<dbReference type="InterPro" id="IPR038765">
    <property type="entry name" value="Papain-like_cys_pep_sf"/>
</dbReference>
<dbReference type="InterPro" id="IPR001447">
    <property type="entry name" value="Arylamine_N-AcTrfase"/>
</dbReference>
<organism evidence="3 4">
    <name type="scientific">Nocardia mexicana</name>
    <dbReference type="NCBI Taxonomy" id="279262"/>
    <lineage>
        <taxon>Bacteria</taxon>
        <taxon>Bacillati</taxon>
        <taxon>Actinomycetota</taxon>
        <taxon>Actinomycetes</taxon>
        <taxon>Mycobacteriales</taxon>
        <taxon>Nocardiaceae</taxon>
        <taxon>Nocardia</taxon>
    </lineage>
</organism>
<dbReference type="RefSeq" id="WP_068031217.1">
    <property type="nucleotide sequence ID" value="NZ_QQAZ01000002.1"/>
</dbReference>
<evidence type="ECO:0000313" key="4">
    <source>
        <dbReference type="Proteomes" id="UP000255355"/>
    </source>
</evidence>
<dbReference type="Proteomes" id="UP000255355">
    <property type="component" value="Unassembled WGS sequence"/>
</dbReference>
<dbReference type="OrthoDB" id="7181050at2"/>
<dbReference type="PANTHER" id="PTHR11786:SF0">
    <property type="entry name" value="ARYLAMINE N-ACETYLTRANSFERASE 4-RELATED"/>
    <property type="match status" value="1"/>
</dbReference>
<dbReference type="GO" id="GO:0016407">
    <property type="term" value="F:acetyltransferase activity"/>
    <property type="evidence" value="ECO:0007669"/>
    <property type="project" value="InterPro"/>
</dbReference>
<comment type="similarity">
    <text evidence="1 2">Belongs to the arylamine N-acetyltransferase family.</text>
</comment>
<reference evidence="3 4" key="1">
    <citation type="submission" date="2018-07" db="EMBL/GenBank/DDBJ databases">
        <title>Genomic Encyclopedia of Type Strains, Phase IV (KMG-IV): sequencing the most valuable type-strain genomes for metagenomic binning, comparative biology and taxonomic classification.</title>
        <authorList>
            <person name="Goeker M."/>
        </authorList>
    </citation>
    <scope>NUCLEOTIDE SEQUENCE [LARGE SCALE GENOMIC DNA]</scope>
    <source>
        <strain evidence="3 4">DSM 44952</strain>
    </source>
</reference>
<dbReference type="Pfam" id="PF00797">
    <property type="entry name" value="Acetyltransf_2"/>
    <property type="match status" value="1"/>
</dbReference>
<evidence type="ECO:0000256" key="2">
    <source>
        <dbReference type="RuleBase" id="RU003452"/>
    </source>
</evidence>
<sequence length="286" mass="32153">MNTPADPSYRWGSEDLDLDAYLERIGFTGDRTPTVATLRRLVYLHTTTIPFENLEILLGRPILLDVKSLQDKMVRHRRGGYCFENATLFAAVLERLGFGVTGLSGRIFLGEDDRLLPATHAGLRVTAADDDRAWLCDVGFGSGPLEPIALTPSADEFTIGAWRFLLERDTDELGGALWTLHSFSHNGWTRRTFSMNPQYRIDYVVGNHYTSTSSHSPFLTRPVLQRIHPEVHHMLDGTTLITDYPDGTGESRDLERSEVSKVLTEIFDIELDEADNDRLDRVTVGS</sequence>
<accession>A0A370HH73</accession>
<dbReference type="STRING" id="1210089.GCA_001613165_07441"/>
<evidence type="ECO:0000256" key="1">
    <source>
        <dbReference type="ARBA" id="ARBA00006547"/>
    </source>
</evidence>
<evidence type="ECO:0000313" key="3">
    <source>
        <dbReference type="EMBL" id="RDI54524.1"/>
    </source>
</evidence>